<keyword evidence="2" id="KW-1185">Reference proteome</keyword>
<dbReference type="RefSeq" id="WP_240257422.1">
    <property type="nucleotide sequence ID" value="NZ_JAKTTI010000043.1"/>
</dbReference>
<dbReference type="Proteomes" id="UP001431131">
    <property type="component" value="Unassembled WGS sequence"/>
</dbReference>
<gene>
    <name evidence="1" type="ORF">MJG50_19380</name>
</gene>
<evidence type="ECO:0000313" key="2">
    <source>
        <dbReference type="Proteomes" id="UP001431131"/>
    </source>
</evidence>
<sequence length="154" mass="18357">MIDKNEVPSSIDFYCSIFSEALNINFQKSRYQMKIGLEWEDLCFKIAKDKKLDVISHLILANRSIPDMAINHQNNSKYETLIECKKSLYFAKEEWTYEIDINNNPTSSNYLPFCRTLQYWILEDIDFDPNFEHLDVIEWIEELKSLEDATYSKF</sequence>
<protein>
    <submittedName>
        <fullName evidence="1">Uncharacterized protein</fullName>
    </submittedName>
</protein>
<proteinExistence type="predicted"/>
<comment type="caution">
    <text evidence="1">The sequence shown here is derived from an EMBL/GenBank/DDBJ whole genome shotgun (WGS) entry which is preliminary data.</text>
</comment>
<reference evidence="1" key="1">
    <citation type="submission" date="2022-02" db="EMBL/GenBank/DDBJ databases">
        <title>Fredinandcohnia quinoae sp. nov. isolated from Chenopodium quinoa seeds.</title>
        <authorList>
            <person name="Saati-Santamaria Z."/>
            <person name="Flores-Felix J.D."/>
            <person name="Igual J.M."/>
            <person name="Velazquez E."/>
            <person name="Garcia-Fraile P."/>
            <person name="Martinez-Molina E."/>
        </authorList>
    </citation>
    <scope>NUCLEOTIDE SEQUENCE</scope>
    <source>
        <strain evidence="1">SECRCQ15</strain>
    </source>
</reference>
<dbReference type="EMBL" id="JAKTTI010000043">
    <property type="protein sequence ID" value="MCH1627503.1"/>
    <property type="molecule type" value="Genomic_DNA"/>
</dbReference>
<accession>A0AAW5E4S6</accession>
<dbReference type="AlphaFoldDB" id="A0AAW5E4S6"/>
<evidence type="ECO:0000313" key="1">
    <source>
        <dbReference type="EMBL" id="MCH1627503.1"/>
    </source>
</evidence>
<organism evidence="1 2">
    <name type="scientific">Fredinandcohnia quinoae</name>
    <dbReference type="NCBI Taxonomy" id="2918902"/>
    <lineage>
        <taxon>Bacteria</taxon>
        <taxon>Bacillati</taxon>
        <taxon>Bacillota</taxon>
        <taxon>Bacilli</taxon>
        <taxon>Bacillales</taxon>
        <taxon>Bacillaceae</taxon>
        <taxon>Fredinandcohnia</taxon>
    </lineage>
</organism>
<name>A0AAW5E4S6_9BACI</name>